<sequence length="231" mass="24911">MVGAGTGADPLRRAAETVYQYGLAHHDLLADGARPPDRGAELLKRTVGHILGGPGPYYVMVDMRSFRKLVDAVGGVRICVGTPVPAPRRQVPGGVIGPGRRQLGGREALWYGRSRTSGSDYDRMRRQKCLLWALARQSGPVTVLRGFERLTRVFKDSVGSDVPRGLLPPLVGLAGRVRGAQVTSLPFVPPVIAPRRPDFPRIRRLAGHAVREAGSPSPRVPGLHILGRSCT</sequence>
<comment type="similarity">
    <text evidence="1">Belongs to the LytR/CpsA/Psr (LCP) family.</text>
</comment>
<name>A0ABX8R7X6_9ACTN</name>
<dbReference type="Gene3D" id="3.40.630.190">
    <property type="entry name" value="LCP protein"/>
    <property type="match status" value="1"/>
</dbReference>
<evidence type="ECO:0000256" key="1">
    <source>
        <dbReference type="ARBA" id="ARBA00006068"/>
    </source>
</evidence>
<proteinExistence type="inferred from homology"/>
<evidence type="ECO:0000313" key="4">
    <source>
        <dbReference type="Proteomes" id="UP001049518"/>
    </source>
</evidence>
<accession>A0ABX8R7X6</accession>
<protein>
    <submittedName>
        <fullName evidence="3">LCP family protein</fullName>
    </submittedName>
</protein>
<dbReference type="Proteomes" id="UP001049518">
    <property type="component" value="Chromosome"/>
</dbReference>
<gene>
    <name evidence="3" type="ORF">AGRA3207_007672</name>
</gene>
<dbReference type="PANTHER" id="PTHR33392">
    <property type="entry name" value="POLYISOPRENYL-TEICHOIC ACID--PEPTIDOGLYCAN TEICHOIC ACID TRANSFERASE TAGU"/>
    <property type="match status" value="1"/>
</dbReference>
<dbReference type="EMBL" id="CP059572">
    <property type="protein sequence ID" value="QXJ26077.1"/>
    <property type="molecule type" value="Genomic_DNA"/>
</dbReference>
<organism evidence="3 4">
    <name type="scientific">Actinomadura graeca</name>
    <dbReference type="NCBI Taxonomy" id="2750812"/>
    <lineage>
        <taxon>Bacteria</taxon>
        <taxon>Bacillati</taxon>
        <taxon>Actinomycetota</taxon>
        <taxon>Actinomycetes</taxon>
        <taxon>Streptosporangiales</taxon>
        <taxon>Thermomonosporaceae</taxon>
        <taxon>Actinomadura</taxon>
    </lineage>
</organism>
<dbReference type="InterPro" id="IPR004474">
    <property type="entry name" value="LytR_CpsA_psr"/>
</dbReference>
<keyword evidence="4" id="KW-1185">Reference proteome</keyword>
<reference evidence="3" key="1">
    <citation type="submission" date="2020-07" db="EMBL/GenBank/DDBJ databases">
        <authorList>
            <person name="Tarantini F.S."/>
            <person name="Hong K.W."/>
            <person name="Chan K.G."/>
        </authorList>
    </citation>
    <scope>NUCLEOTIDE SEQUENCE</scope>
    <source>
        <strain evidence="3">32-07</strain>
    </source>
</reference>
<feature type="domain" description="Cell envelope-related transcriptional attenuator" evidence="2">
    <location>
        <begin position="22"/>
        <end position="137"/>
    </location>
</feature>
<dbReference type="PANTHER" id="PTHR33392:SF6">
    <property type="entry name" value="POLYISOPRENYL-TEICHOIC ACID--PEPTIDOGLYCAN TEICHOIC ACID TRANSFERASE TAGU"/>
    <property type="match status" value="1"/>
</dbReference>
<evidence type="ECO:0000259" key="2">
    <source>
        <dbReference type="Pfam" id="PF03816"/>
    </source>
</evidence>
<dbReference type="InterPro" id="IPR050922">
    <property type="entry name" value="LytR/CpsA/Psr_CW_biosynth"/>
</dbReference>
<evidence type="ECO:0000313" key="3">
    <source>
        <dbReference type="EMBL" id="QXJ26077.1"/>
    </source>
</evidence>
<dbReference type="Pfam" id="PF03816">
    <property type="entry name" value="LytR_cpsA_psr"/>
    <property type="match status" value="1"/>
</dbReference>